<evidence type="ECO:0000313" key="2">
    <source>
        <dbReference type="EMBL" id="AMW98261.1"/>
    </source>
</evidence>
<dbReference type="EMBL" id="CP014806">
    <property type="protein sequence ID" value="AMW98261.1"/>
    <property type="molecule type" value="Genomic_DNA"/>
</dbReference>
<feature type="transmembrane region" description="Helical" evidence="1">
    <location>
        <begin position="65"/>
        <end position="86"/>
    </location>
</feature>
<evidence type="ECO:0000256" key="1">
    <source>
        <dbReference type="SAM" id="Phobius"/>
    </source>
</evidence>
<dbReference type="Proteomes" id="UP000076021">
    <property type="component" value="Chromosome"/>
</dbReference>
<reference evidence="3" key="2">
    <citation type="submission" date="2016-03" db="EMBL/GenBank/DDBJ databases">
        <authorList>
            <person name="Seldin L."/>
        </authorList>
    </citation>
    <scope>NUCLEOTIDE SEQUENCE [LARGE SCALE GENOMIC DNA]</scope>
    <source>
        <strain evidence="3">PP9</strain>
    </source>
</reference>
<dbReference type="KEGG" id="rst:ATY39_01795"/>
<organism evidence="2 3">
    <name type="scientific">Rummeliibacillus stabekisii</name>
    <dbReference type="NCBI Taxonomy" id="241244"/>
    <lineage>
        <taxon>Bacteria</taxon>
        <taxon>Bacillati</taxon>
        <taxon>Bacillota</taxon>
        <taxon>Bacilli</taxon>
        <taxon>Bacillales</taxon>
        <taxon>Caryophanaceae</taxon>
        <taxon>Rummeliibacillus</taxon>
    </lineage>
</organism>
<feature type="transmembrane region" description="Helical" evidence="1">
    <location>
        <begin position="7"/>
        <end position="33"/>
    </location>
</feature>
<accession>A0A143HAB0</accession>
<reference evidence="2 3" key="1">
    <citation type="journal article" date="2016" name="Genome Announc.">
        <title>Whole-Genome Sequence of Rummeliibacillus stabekisii Strain PP9 Isolated from Antarctic Soil.</title>
        <authorList>
            <person name="da Mota F.F."/>
            <person name="Vollu R.E."/>
            <person name="Jurelevicius D."/>
            <person name="Seldin L."/>
        </authorList>
    </citation>
    <scope>NUCLEOTIDE SEQUENCE [LARGE SCALE GENOMIC DNA]</scope>
    <source>
        <strain evidence="2 3">PP9</strain>
    </source>
</reference>
<proteinExistence type="predicted"/>
<keyword evidence="3" id="KW-1185">Reference proteome</keyword>
<sequence>MKKKEGFFLNFTGELTWPLIIVCVLIAGIALFWTMGIAKKQAAQSTVEDQNYSETVENHPTMLNPIIWCYLIAGIFITFVVFYNILAYR</sequence>
<keyword evidence="1" id="KW-0812">Transmembrane</keyword>
<keyword evidence="1" id="KW-0472">Membrane</keyword>
<keyword evidence="1" id="KW-1133">Transmembrane helix</keyword>
<gene>
    <name evidence="2" type="ORF">ATY39_01795</name>
</gene>
<name>A0A143HAB0_9BACL</name>
<protein>
    <submittedName>
        <fullName evidence="2">Uncharacterized protein</fullName>
    </submittedName>
</protein>
<evidence type="ECO:0000313" key="3">
    <source>
        <dbReference type="Proteomes" id="UP000076021"/>
    </source>
</evidence>
<dbReference type="AlphaFoldDB" id="A0A143HAB0"/>
<dbReference type="RefSeq" id="WP_066784968.1">
    <property type="nucleotide sequence ID" value="NZ_JAMAVX010000001.1"/>
</dbReference>
<dbReference type="STRING" id="241244.ATY39_01795"/>